<accession>A0A7V4E5N7</accession>
<dbReference type="EMBL" id="DTDJ01000028">
    <property type="protein sequence ID" value="HGL17519.1"/>
    <property type="molecule type" value="Genomic_DNA"/>
</dbReference>
<sequence>MKKWKVVLLFLTISCAKYNGVIDQLYIDYFPVREGMKWIYRTPDSLIVVREVLQDTEVSPSLNLVQIEMLGDLEYYKKSPDLLALVYEYSKFINGNEVIFDKADLLLFYQPVLENQFFTDTMSQIIVLGDTFRYTRVFNSQIIRGTGERRNLLYAINATLKKGGLEEKQSIFAHIVLAPDTGPVYMKKVFDSDTLELYLEQFLK</sequence>
<dbReference type="AlphaFoldDB" id="A0A7V4E5N7"/>
<proteinExistence type="predicted"/>
<gene>
    <name evidence="1" type="ORF">ENU66_04235</name>
</gene>
<name>A0A7V4E5N7_UNCW3</name>
<comment type="caution">
    <text evidence="1">The sequence shown here is derived from an EMBL/GenBank/DDBJ whole genome shotgun (WGS) entry which is preliminary data.</text>
</comment>
<organism evidence="1">
    <name type="scientific">candidate division WOR-3 bacterium</name>
    <dbReference type="NCBI Taxonomy" id="2052148"/>
    <lineage>
        <taxon>Bacteria</taxon>
        <taxon>Bacteria division WOR-3</taxon>
    </lineage>
</organism>
<evidence type="ECO:0000313" key="1">
    <source>
        <dbReference type="EMBL" id="HGL17519.1"/>
    </source>
</evidence>
<reference evidence="1" key="1">
    <citation type="journal article" date="2020" name="mSystems">
        <title>Genome- and Community-Level Interaction Insights into Carbon Utilization and Element Cycling Functions of Hydrothermarchaeota in Hydrothermal Sediment.</title>
        <authorList>
            <person name="Zhou Z."/>
            <person name="Liu Y."/>
            <person name="Xu W."/>
            <person name="Pan J."/>
            <person name="Luo Z.H."/>
            <person name="Li M."/>
        </authorList>
    </citation>
    <scope>NUCLEOTIDE SEQUENCE [LARGE SCALE GENOMIC DNA]</scope>
    <source>
        <strain evidence="1">SpSt-69</strain>
    </source>
</reference>
<protein>
    <submittedName>
        <fullName evidence="1">Uncharacterized protein</fullName>
    </submittedName>
</protein>